<evidence type="ECO:0000313" key="2">
    <source>
        <dbReference type="EMBL" id="MQX52600.1"/>
    </source>
</evidence>
<accession>A0A6N7LWU8</accession>
<dbReference type="PROSITE" id="PS51257">
    <property type="entry name" value="PROKAR_LIPOPROTEIN"/>
    <property type="match status" value="1"/>
</dbReference>
<organism evidence="2 3">
    <name type="scientific">Alcanivorax sediminis</name>
    <dbReference type="NCBI Taxonomy" id="2663008"/>
    <lineage>
        <taxon>Bacteria</taxon>
        <taxon>Pseudomonadati</taxon>
        <taxon>Pseudomonadota</taxon>
        <taxon>Gammaproteobacteria</taxon>
        <taxon>Oceanospirillales</taxon>
        <taxon>Alcanivoracaceae</taxon>
        <taxon>Alcanivorax</taxon>
    </lineage>
</organism>
<protein>
    <recommendedName>
        <fullName evidence="4">Lipoprotein</fullName>
    </recommendedName>
</protein>
<dbReference type="Proteomes" id="UP000469421">
    <property type="component" value="Unassembled WGS sequence"/>
</dbReference>
<name>A0A6N7LWU8_9GAMM</name>
<keyword evidence="1" id="KW-0732">Signal</keyword>
<evidence type="ECO:0008006" key="4">
    <source>
        <dbReference type="Google" id="ProtNLM"/>
    </source>
</evidence>
<dbReference type="RefSeq" id="WP_153499444.1">
    <property type="nucleotide sequence ID" value="NZ_WIRE01000001.1"/>
</dbReference>
<evidence type="ECO:0000256" key="1">
    <source>
        <dbReference type="SAM" id="SignalP"/>
    </source>
</evidence>
<dbReference type="AlphaFoldDB" id="A0A6N7LWU8"/>
<dbReference type="EMBL" id="WIRE01000001">
    <property type="protein sequence ID" value="MQX52600.1"/>
    <property type="molecule type" value="Genomic_DNA"/>
</dbReference>
<gene>
    <name evidence="2" type="ORF">GFN93_05025</name>
</gene>
<feature type="chain" id="PRO_5026958971" description="Lipoprotein" evidence="1">
    <location>
        <begin position="22"/>
        <end position="147"/>
    </location>
</feature>
<evidence type="ECO:0000313" key="3">
    <source>
        <dbReference type="Proteomes" id="UP000469421"/>
    </source>
</evidence>
<proteinExistence type="predicted"/>
<keyword evidence="3" id="KW-1185">Reference proteome</keyword>
<comment type="caution">
    <text evidence="2">The sequence shown here is derived from an EMBL/GenBank/DDBJ whole genome shotgun (WGS) entry which is preliminary data.</text>
</comment>
<feature type="signal peptide" evidence="1">
    <location>
        <begin position="1"/>
        <end position="21"/>
    </location>
</feature>
<reference evidence="2 3" key="1">
    <citation type="submission" date="2019-10" db="EMBL/GenBank/DDBJ databases">
        <title>Alcanivorax sp.PA15-N-34 draft genome sequence.</title>
        <authorList>
            <person name="Liao X."/>
            <person name="Shao Z."/>
        </authorList>
    </citation>
    <scope>NUCLEOTIDE SEQUENCE [LARGE SCALE GENOMIC DNA]</scope>
    <source>
        <strain evidence="2 3">PA15-N-34</strain>
    </source>
</reference>
<sequence length="147" mass="15803">MQCVKTMFCLVLLLAVVACSAGREGEGSATGSCYDQAKAFSSDFLASAEAIREEKLFEASMMIQGSAENQQEVDSLEAMSEIFFVPVNELHSSIKRSMAVTVEGYREAGDGASCEGMFDPNDRDKILGMYSELWDQALAALAEMAGG</sequence>